<protein>
    <submittedName>
        <fullName evidence="2">Uncharacterized protein</fullName>
    </submittedName>
</protein>
<dbReference type="AlphaFoldDB" id="A0A914Y7Q7"/>
<sequence length="101" mass="11903">MVKIPHFSNLESLYLSEIPEEFDIESFYDFATGNQKTEFDFIFSFEISLDYQIRLSAVVDKILQTENHSYQIPVMLFDGMTREMSELAMDRSVAFDKVRKQ</sequence>
<name>A0A914Y7Q7_9BILA</name>
<reference evidence="2" key="1">
    <citation type="submission" date="2022-11" db="UniProtKB">
        <authorList>
            <consortium name="WormBaseParasite"/>
        </authorList>
    </citation>
    <scope>IDENTIFICATION</scope>
</reference>
<keyword evidence="1" id="KW-1185">Reference proteome</keyword>
<accession>A0A914Y7Q7</accession>
<organism evidence="1 2">
    <name type="scientific">Panagrolaimus superbus</name>
    <dbReference type="NCBI Taxonomy" id="310955"/>
    <lineage>
        <taxon>Eukaryota</taxon>
        <taxon>Metazoa</taxon>
        <taxon>Ecdysozoa</taxon>
        <taxon>Nematoda</taxon>
        <taxon>Chromadorea</taxon>
        <taxon>Rhabditida</taxon>
        <taxon>Tylenchina</taxon>
        <taxon>Panagrolaimomorpha</taxon>
        <taxon>Panagrolaimoidea</taxon>
        <taxon>Panagrolaimidae</taxon>
        <taxon>Panagrolaimus</taxon>
    </lineage>
</organism>
<evidence type="ECO:0000313" key="2">
    <source>
        <dbReference type="WBParaSite" id="PSU_v2.g16235.t1"/>
    </source>
</evidence>
<proteinExistence type="predicted"/>
<dbReference type="Proteomes" id="UP000887577">
    <property type="component" value="Unplaced"/>
</dbReference>
<dbReference type="WBParaSite" id="PSU_v2.g16235.t1">
    <property type="protein sequence ID" value="PSU_v2.g16235.t1"/>
    <property type="gene ID" value="PSU_v2.g16235"/>
</dbReference>
<evidence type="ECO:0000313" key="1">
    <source>
        <dbReference type="Proteomes" id="UP000887577"/>
    </source>
</evidence>